<dbReference type="InterPro" id="IPR029787">
    <property type="entry name" value="Nucleotide_cyclase"/>
</dbReference>
<evidence type="ECO:0000313" key="6">
    <source>
        <dbReference type="EMBL" id="TDO95728.1"/>
    </source>
</evidence>
<evidence type="ECO:0000256" key="4">
    <source>
        <dbReference type="SAM" id="Phobius"/>
    </source>
</evidence>
<dbReference type="GO" id="GO:0052621">
    <property type="term" value="F:diguanylate cyclase activity"/>
    <property type="evidence" value="ECO:0007669"/>
    <property type="project" value="UniProtKB-EC"/>
</dbReference>
<dbReference type="OrthoDB" id="9812260at2"/>
<dbReference type="Pfam" id="PF00990">
    <property type="entry name" value="GGDEF"/>
    <property type="match status" value="1"/>
</dbReference>
<dbReference type="EMBL" id="SNXC01000015">
    <property type="protein sequence ID" value="TDO95728.1"/>
    <property type="molecule type" value="Genomic_DNA"/>
</dbReference>
<dbReference type="EC" id="2.7.7.65" evidence="2"/>
<dbReference type="SUPFAM" id="SSF55073">
    <property type="entry name" value="Nucleotide cyclase"/>
    <property type="match status" value="1"/>
</dbReference>
<dbReference type="GO" id="GO:0005886">
    <property type="term" value="C:plasma membrane"/>
    <property type="evidence" value="ECO:0007669"/>
    <property type="project" value="TreeGrafter"/>
</dbReference>
<dbReference type="CDD" id="cd01949">
    <property type="entry name" value="GGDEF"/>
    <property type="match status" value="1"/>
</dbReference>
<dbReference type="InterPro" id="IPR043128">
    <property type="entry name" value="Rev_trsase/Diguanyl_cyclase"/>
</dbReference>
<proteinExistence type="predicted"/>
<dbReference type="GO" id="GO:1902201">
    <property type="term" value="P:negative regulation of bacterial-type flagellum-dependent cell motility"/>
    <property type="evidence" value="ECO:0007669"/>
    <property type="project" value="TreeGrafter"/>
</dbReference>
<dbReference type="FunFam" id="3.30.70.270:FF:000001">
    <property type="entry name" value="Diguanylate cyclase domain protein"/>
    <property type="match status" value="1"/>
</dbReference>
<dbReference type="Proteomes" id="UP000294656">
    <property type="component" value="Unassembled WGS sequence"/>
</dbReference>
<accession>A0A4R6M368</accession>
<gene>
    <name evidence="6" type="ORF">DFP79_3082</name>
</gene>
<comment type="caution">
    <text evidence="6">The sequence shown here is derived from an EMBL/GenBank/DDBJ whole genome shotgun (WGS) entry which is preliminary data.</text>
</comment>
<feature type="transmembrane region" description="Helical" evidence="4">
    <location>
        <begin position="183"/>
        <end position="206"/>
    </location>
</feature>
<comment type="catalytic activity">
    <reaction evidence="3">
        <text>2 GTP = 3',3'-c-di-GMP + 2 diphosphate</text>
        <dbReference type="Rhea" id="RHEA:24898"/>
        <dbReference type="ChEBI" id="CHEBI:33019"/>
        <dbReference type="ChEBI" id="CHEBI:37565"/>
        <dbReference type="ChEBI" id="CHEBI:58805"/>
        <dbReference type="EC" id="2.7.7.65"/>
    </reaction>
</comment>
<dbReference type="AlphaFoldDB" id="A0A4R6M368"/>
<dbReference type="InterPro" id="IPR000160">
    <property type="entry name" value="GGDEF_dom"/>
</dbReference>
<sequence length="385" mass="44259">MNLSKSRPFHIASLLIVIIILAGLGSSLLKFKNSIQDIQKNVGTTPHEIRYQLHQSISQVALIEQEMWLRKRYSLPYNSRSMINRTEQLKYRIVNIRGTWGALDTNLDKSHLWKEIDEFEKQTLALETLLRSPFDDELEYTRQLSYQVLKLKIVNAEMFSQGSKFLRHHTENYVTKLSNVATAINVLIVVFILFLGVLSYFLLLIFKQRNKLNRLSKEDPLTQLYNRRQFNVHLRQAVERYNRTRTPVTLIVFDVDFFKMFNDSMGHVAGDKALQVISKRLASFNKEISGLDSYRVGGEEFACIYSGLEYEDGQTLAETIRTAIEDLSIPHKLSTISDNITVSVGVAHSSQFDVATMDSLYSAADQALYQAKEHGRNQSCQFKTD</sequence>
<reference evidence="6 7" key="1">
    <citation type="submission" date="2019-03" db="EMBL/GenBank/DDBJ databases">
        <title>Genomic Encyclopedia of Type Strains, Phase III (KMG-III): the genomes of soil and plant-associated and newly described type strains.</title>
        <authorList>
            <person name="Whitman W."/>
        </authorList>
    </citation>
    <scope>NUCLEOTIDE SEQUENCE [LARGE SCALE GENOMIC DNA]</scope>
    <source>
        <strain evidence="6 7">CECT 7378</strain>
    </source>
</reference>
<dbReference type="SMART" id="SM00267">
    <property type="entry name" value="GGDEF"/>
    <property type="match status" value="1"/>
</dbReference>
<keyword evidence="4" id="KW-1133">Transmembrane helix</keyword>
<evidence type="ECO:0000313" key="7">
    <source>
        <dbReference type="Proteomes" id="UP000294656"/>
    </source>
</evidence>
<feature type="domain" description="GGDEF" evidence="5">
    <location>
        <begin position="246"/>
        <end position="384"/>
    </location>
</feature>
<dbReference type="PANTHER" id="PTHR45138:SF9">
    <property type="entry name" value="DIGUANYLATE CYCLASE DGCM-RELATED"/>
    <property type="match status" value="1"/>
</dbReference>
<dbReference type="PANTHER" id="PTHR45138">
    <property type="entry name" value="REGULATORY COMPONENTS OF SENSORY TRANSDUCTION SYSTEM"/>
    <property type="match status" value="1"/>
</dbReference>
<keyword evidence="4" id="KW-0812">Transmembrane</keyword>
<comment type="cofactor">
    <cofactor evidence="1">
        <name>Mg(2+)</name>
        <dbReference type="ChEBI" id="CHEBI:18420"/>
    </cofactor>
</comment>
<organism evidence="6 7">
    <name type="scientific">Marinomonas balearica</name>
    <dbReference type="NCBI Taxonomy" id="491947"/>
    <lineage>
        <taxon>Bacteria</taxon>
        <taxon>Pseudomonadati</taxon>
        <taxon>Pseudomonadota</taxon>
        <taxon>Gammaproteobacteria</taxon>
        <taxon>Oceanospirillales</taxon>
        <taxon>Oceanospirillaceae</taxon>
        <taxon>Marinomonas</taxon>
    </lineage>
</organism>
<name>A0A4R6M368_9GAMM</name>
<dbReference type="RefSeq" id="WP_133504802.1">
    <property type="nucleotide sequence ID" value="NZ_SNXC01000015.1"/>
</dbReference>
<evidence type="ECO:0000256" key="1">
    <source>
        <dbReference type="ARBA" id="ARBA00001946"/>
    </source>
</evidence>
<evidence type="ECO:0000256" key="3">
    <source>
        <dbReference type="ARBA" id="ARBA00034247"/>
    </source>
</evidence>
<dbReference type="NCBIfam" id="TIGR00254">
    <property type="entry name" value="GGDEF"/>
    <property type="match status" value="1"/>
</dbReference>
<keyword evidence="4" id="KW-0472">Membrane</keyword>
<keyword evidence="7" id="KW-1185">Reference proteome</keyword>
<dbReference type="PROSITE" id="PS50887">
    <property type="entry name" value="GGDEF"/>
    <property type="match status" value="1"/>
</dbReference>
<evidence type="ECO:0000259" key="5">
    <source>
        <dbReference type="PROSITE" id="PS50887"/>
    </source>
</evidence>
<dbReference type="Gene3D" id="3.30.70.270">
    <property type="match status" value="1"/>
</dbReference>
<evidence type="ECO:0000256" key="2">
    <source>
        <dbReference type="ARBA" id="ARBA00012528"/>
    </source>
</evidence>
<dbReference type="InterPro" id="IPR050469">
    <property type="entry name" value="Diguanylate_Cyclase"/>
</dbReference>
<dbReference type="GO" id="GO:0043709">
    <property type="term" value="P:cell adhesion involved in single-species biofilm formation"/>
    <property type="evidence" value="ECO:0007669"/>
    <property type="project" value="TreeGrafter"/>
</dbReference>
<protein>
    <recommendedName>
        <fullName evidence="2">diguanylate cyclase</fullName>
        <ecNumber evidence="2">2.7.7.65</ecNumber>
    </recommendedName>
</protein>